<keyword evidence="2" id="KW-1185">Reference proteome</keyword>
<dbReference type="Proteomes" id="UP000248616">
    <property type="component" value="Unassembled WGS sequence"/>
</dbReference>
<evidence type="ECO:0000313" key="2">
    <source>
        <dbReference type="Proteomes" id="UP000248616"/>
    </source>
</evidence>
<name>A0A2W7CL01_9HYPH</name>
<dbReference type="AlphaFoldDB" id="A0A2W7CL01"/>
<organism evidence="1 2">
    <name type="scientific">Mesorhizobium kowhaii</name>
    <dbReference type="NCBI Taxonomy" id="1300272"/>
    <lineage>
        <taxon>Bacteria</taxon>
        <taxon>Pseudomonadati</taxon>
        <taxon>Pseudomonadota</taxon>
        <taxon>Alphaproteobacteria</taxon>
        <taxon>Hyphomicrobiales</taxon>
        <taxon>Phyllobacteriaceae</taxon>
        <taxon>Mesorhizobium</taxon>
    </lineage>
</organism>
<gene>
    <name evidence="1" type="ORF">B5V02_32255</name>
</gene>
<reference evidence="2" key="1">
    <citation type="submission" date="2017-03" db="EMBL/GenBank/DDBJ databases">
        <authorList>
            <person name="Safronova V.I."/>
            <person name="Sazanova A.L."/>
            <person name="Chirak E.R."/>
        </authorList>
    </citation>
    <scope>NUCLEOTIDE SEQUENCE [LARGE SCALE GENOMIC DNA]</scope>
    <source>
        <strain evidence="2">Ach-343</strain>
    </source>
</reference>
<protein>
    <submittedName>
        <fullName evidence="1">Uncharacterized protein</fullName>
    </submittedName>
</protein>
<sequence>MAYFQPFADHTRAIRFGRYVSPFEANSWLFPADSESGHLAEQKDDRDVLGKWGNDLRQTFRTLATAAGVSEFDARLLMNHAIPGVNAGYISRHKLLEDHQRIQQQAISATMFGALGNLIAKDDAVRSWLGPCATRRAIQVAMRNDGEALRDEYRSVVFVRSADPSPPPTLGICQFGALKPAATPMTRAMAPAIAIGTPRISSAVSMLGRTGR</sequence>
<dbReference type="EMBL" id="MZXV01000072">
    <property type="protein sequence ID" value="PZV34449.1"/>
    <property type="molecule type" value="Genomic_DNA"/>
</dbReference>
<proteinExistence type="predicted"/>
<evidence type="ECO:0000313" key="1">
    <source>
        <dbReference type="EMBL" id="PZV34449.1"/>
    </source>
</evidence>
<comment type="caution">
    <text evidence="1">The sequence shown here is derived from an EMBL/GenBank/DDBJ whole genome shotgun (WGS) entry which is preliminary data.</text>
</comment>
<accession>A0A2W7CL01</accession>